<dbReference type="GO" id="GO:1901190">
    <property type="term" value="P:regulation of formation of translation initiation ternary complex"/>
    <property type="evidence" value="ECO:0007669"/>
    <property type="project" value="TreeGrafter"/>
</dbReference>
<dbReference type="AlphaFoldDB" id="A0A1B6BY61"/>
<name>A0A1B6BY61_9HEMI</name>
<evidence type="ECO:0000313" key="2">
    <source>
        <dbReference type="EMBL" id="JAS05984.1"/>
    </source>
</evidence>
<feature type="region of interest" description="Disordered" evidence="1">
    <location>
        <begin position="1"/>
        <end position="20"/>
    </location>
</feature>
<reference evidence="2" key="1">
    <citation type="submission" date="2015-12" db="EMBL/GenBank/DDBJ databases">
        <title>De novo transcriptome assembly of four potential Pierce s Disease insect vectors from Arizona vineyards.</title>
        <authorList>
            <person name="Tassone E.E."/>
        </authorList>
    </citation>
    <scope>NUCLEOTIDE SEQUENCE</scope>
</reference>
<dbReference type="GO" id="GO:0034518">
    <property type="term" value="C:RNA cap binding complex"/>
    <property type="evidence" value="ECO:0007669"/>
    <property type="project" value="TreeGrafter"/>
</dbReference>
<dbReference type="PANTHER" id="PTHR20849:SF2">
    <property type="entry name" value="EUKARYOTIC TRANSLATION INITIATION FACTOR 4E-BINDING PROTEIN MEXTLI"/>
    <property type="match status" value="1"/>
</dbReference>
<evidence type="ECO:0000256" key="1">
    <source>
        <dbReference type="SAM" id="MobiDB-lite"/>
    </source>
</evidence>
<dbReference type="PANTHER" id="PTHR20849">
    <property type="entry name" value="EUKARYOTIC TRANSLATION INITIATION FACTOR 4E-BINDING PROTEIN MEXTLI"/>
    <property type="match status" value="1"/>
</dbReference>
<dbReference type="GO" id="GO:0005737">
    <property type="term" value="C:cytoplasm"/>
    <property type="evidence" value="ECO:0007669"/>
    <property type="project" value="TreeGrafter"/>
</dbReference>
<protein>
    <recommendedName>
        <fullName evidence="3">K Homology domain-containing protein</fullName>
    </recommendedName>
</protein>
<feature type="compositionally biased region" description="Polar residues" evidence="1">
    <location>
        <begin position="1"/>
        <end position="13"/>
    </location>
</feature>
<dbReference type="GO" id="GO:0045727">
    <property type="term" value="P:positive regulation of translation"/>
    <property type="evidence" value="ECO:0007669"/>
    <property type="project" value="InterPro"/>
</dbReference>
<dbReference type="EMBL" id="GEDC01031314">
    <property type="protein sequence ID" value="JAS05984.1"/>
    <property type="molecule type" value="Transcribed_RNA"/>
</dbReference>
<dbReference type="GO" id="GO:0003743">
    <property type="term" value="F:translation initiation factor activity"/>
    <property type="evidence" value="ECO:0007669"/>
    <property type="project" value="TreeGrafter"/>
</dbReference>
<dbReference type="GO" id="GO:0008190">
    <property type="term" value="F:eukaryotic initiation factor 4E binding"/>
    <property type="evidence" value="ECO:0007669"/>
    <property type="project" value="InterPro"/>
</dbReference>
<accession>A0A1B6BY61</accession>
<gene>
    <name evidence="2" type="ORF">g.32735</name>
</gene>
<dbReference type="InterPro" id="IPR040160">
    <property type="entry name" value="Mxt"/>
</dbReference>
<proteinExistence type="predicted"/>
<evidence type="ECO:0008006" key="3">
    <source>
        <dbReference type="Google" id="ProtNLM"/>
    </source>
</evidence>
<sequence>MSVTGIQRSSSTRSVKKLEKPRPLKISGIQTRISSIETSPHLPISSWDDIMQIVDTVSQSIANQNFDGALHYNIVNMNSHLKIHGQQLESVYKDQLDRAFVIFRNGCGKERLNFISRVLLLELIELRANQWYPCDQTQSYYQMKMATPDVEPLPTTPDALSSGVGLINLTATSPTNTTVLNIGEVLKPSGKYPRPTKVPGKNYCKDEVVIRNSDSGKVNPGAKERLVQITGPSEEKITHARQLIKDTIVRNASPVREIVENERMGGSSSSLNSSASDESNRLPQTGMRPKTLLHSFSTNDANINEYKYTVTVGNNTLKITGDNLELVRSAKLILDEHLVKSDLGESYRLGDEDVFVSPSLSAPRFMNSFDGNGSNSFSTSGESDDITCINAIVSDTPPGTSRAYSRDFILVCANSQFSVQEPPGWDVICRDFPAVVKKVPHLVPFPYHHFKHNDSSIPQNPENYMFDNAWTENQYRKGQLIN</sequence>
<dbReference type="Gene3D" id="1.25.40.180">
    <property type="match status" value="1"/>
</dbReference>
<feature type="compositionally biased region" description="Low complexity" evidence="1">
    <location>
        <begin position="267"/>
        <end position="277"/>
    </location>
</feature>
<feature type="region of interest" description="Disordered" evidence="1">
    <location>
        <begin position="260"/>
        <end position="287"/>
    </location>
</feature>
<organism evidence="2">
    <name type="scientific">Clastoptera arizonana</name>
    <name type="common">Arizona spittle bug</name>
    <dbReference type="NCBI Taxonomy" id="38151"/>
    <lineage>
        <taxon>Eukaryota</taxon>
        <taxon>Metazoa</taxon>
        <taxon>Ecdysozoa</taxon>
        <taxon>Arthropoda</taxon>
        <taxon>Hexapoda</taxon>
        <taxon>Insecta</taxon>
        <taxon>Pterygota</taxon>
        <taxon>Neoptera</taxon>
        <taxon>Paraneoptera</taxon>
        <taxon>Hemiptera</taxon>
        <taxon>Auchenorrhyncha</taxon>
        <taxon>Cercopoidea</taxon>
        <taxon>Clastopteridae</taxon>
        <taxon>Clastoptera</taxon>
    </lineage>
</organism>